<organism evidence="1">
    <name type="scientific">Chrysotila carterae</name>
    <name type="common">Marine alga</name>
    <name type="synonym">Syracosphaera carterae</name>
    <dbReference type="NCBI Taxonomy" id="13221"/>
    <lineage>
        <taxon>Eukaryota</taxon>
        <taxon>Haptista</taxon>
        <taxon>Haptophyta</taxon>
        <taxon>Prymnesiophyceae</taxon>
        <taxon>Isochrysidales</taxon>
        <taxon>Isochrysidaceae</taxon>
        <taxon>Chrysotila</taxon>
    </lineage>
</organism>
<dbReference type="AlphaFoldDB" id="A0A7S4AXP7"/>
<protein>
    <submittedName>
        <fullName evidence="1">Uncharacterized protein</fullName>
    </submittedName>
</protein>
<reference evidence="1" key="1">
    <citation type="submission" date="2021-01" db="EMBL/GenBank/DDBJ databases">
        <authorList>
            <person name="Corre E."/>
            <person name="Pelletier E."/>
            <person name="Niang G."/>
            <person name="Scheremetjew M."/>
            <person name="Finn R."/>
            <person name="Kale V."/>
            <person name="Holt S."/>
            <person name="Cochrane G."/>
            <person name="Meng A."/>
            <person name="Brown T."/>
            <person name="Cohen L."/>
        </authorList>
    </citation>
    <scope>NUCLEOTIDE SEQUENCE</scope>
    <source>
        <strain evidence="1">CCMP645</strain>
    </source>
</reference>
<accession>A0A7S4AXP7</accession>
<sequence length="128" mass="14191">MEAEGSVMLRAFKVRDAKLRASELGLRAARDKLHSSRAALVERCFTASSKGRASLFFHAWRLLVSLGKGEASTNKVESTAGVAAPPLVPKPPPLPRMHQRRDLYKLSYEALIDIVVEWQEASQQLHPS</sequence>
<name>A0A7S4AXP7_CHRCT</name>
<proteinExistence type="predicted"/>
<dbReference type="EMBL" id="HBIZ01000019">
    <property type="protein sequence ID" value="CAE0747431.1"/>
    <property type="molecule type" value="Transcribed_RNA"/>
</dbReference>
<evidence type="ECO:0000313" key="1">
    <source>
        <dbReference type="EMBL" id="CAE0747431.1"/>
    </source>
</evidence>
<gene>
    <name evidence="1" type="ORF">PCAR00345_LOCUS13</name>
</gene>